<comment type="caution">
    <text evidence="2">The sequence shown here is derived from an EMBL/GenBank/DDBJ whole genome shotgun (WGS) entry which is preliminary data.</text>
</comment>
<keyword evidence="3" id="KW-1185">Reference proteome</keyword>
<gene>
    <name evidence="2" type="ORF">DdX_02397</name>
</gene>
<sequence length="257" mass="28061">MVSPQSPQLDAFENLDYDDDNGAIFALDEDTAFDMVRGKTKHFTNDVDENSTDSSSDESPAKNQEFSASPPTYKQPPRVRRSGRGAPLVNPSARLPSAPIAASLPVKITNGFWPPEEAIDSLPNEDSDAERDADGRPRAKTIFPQRDDEIYRNIQAYSRSIQPADDPERLFGERPRRRYRTGEYVNAGSGDEVAASSFSTTQMPMAVANDLNQIEECGSESQHGFGTGNSTNNNASTPTVAPRVIVPASLSSTGHYF</sequence>
<reference evidence="2" key="1">
    <citation type="submission" date="2022-01" db="EMBL/GenBank/DDBJ databases">
        <title>Genome Sequence Resource for Two Populations of Ditylenchus destructor, the Migratory Endoparasitic Phytonematode.</title>
        <authorList>
            <person name="Zhang H."/>
            <person name="Lin R."/>
            <person name="Xie B."/>
        </authorList>
    </citation>
    <scope>NUCLEOTIDE SEQUENCE</scope>
    <source>
        <strain evidence="2">BazhouSP</strain>
    </source>
</reference>
<feature type="compositionally biased region" description="Polar residues" evidence="1">
    <location>
        <begin position="61"/>
        <end position="72"/>
    </location>
</feature>
<feature type="region of interest" description="Disordered" evidence="1">
    <location>
        <begin position="117"/>
        <end position="138"/>
    </location>
</feature>
<feature type="compositionally biased region" description="Acidic residues" evidence="1">
    <location>
        <begin position="117"/>
        <end position="129"/>
    </location>
</feature>
<feature type="region of interest" description="Disordered" evidence="1">
    <location>
        <begin position="42"/>
        <end position="95"/>
    </location>
</feature>
<evidence type="ECO:0000313" key="3">
    <source>
        <dbReference type="Proteomes" id="UP001201812"/>
    </source>
</evidence>
<feature type="region of interest" description="Disordered" evidence="1">
    <location>
        <begin position="218"/>
        <end position="238"/>
    </location>
</feature>
<protein>
    <submittedName>
        <fullName evidence="2">Uncharacterized protein</fullName>
    </submittedName>
</protein>
<dbReference type="Proteomes" id="UP001201812">
    <property type="component" value="Unassembled WGS sequence"/>
</dbReference>
<dbReference type="AlphaFoldDB" id="A0AAD4NHL0"/>
<proteinExistence type="predicted"/>
<accession>A0AAD4NHL0</accession>
<name>A0AAD4NHL0_9BILA</name>
<organism evidence="2 3">
    <name type="scientific">Ditylenchus destructor</name>
    <dbReference type="NCBI Taxonomy" id="166010"/>
    <lineage>
        <taxon>Eukaryota</taxon>
        <taxon>Metazoa</taxon>
        <taxon>Ecdysozoa</taxon>
        <taxon>Nematoda</taxon>
        <taxon>Chromadorea</taxon>
        <taxon>Rhabditida</taxon>
        <taxon>Tylenchina</taxon>
        <taxon>Tylenchomorpha</taxon>
        <taxon>Sphaerularioidea</taxon>
        <taxon>Anguinidae</taxon>
        <taxon>Anguininae</taxon>
        <taxon>Ditylenchus</taxon>
    </lineage>
</organism>
<evidence type="ECO:0000313" key="2">
    <source>
        <dbReference type="EMBL" id="KAI1725721.1"/>
    </source>
</evidence>
<dbReference type="EMBL" id="JAKKPZ010000002">
    <property type="protein sequence ID" value="KAI1725721.1"/>
    <property type="molecule type" value="Genomic_DNA"/>
</dbReference>
<evidence type="ECO:0000256" key="1">
    <source>
        <dbReference type="SAM" id="MobiDB-lite"/>
    </source>
</evidence>
<feature type="compositionally biased region" description="Low complexity" evidence="1">
    <location>
        <begin position="228"/>
        <end position="238"/>
    </location>
</feature>